<evidence type="ECO:0000313" key="2">
    <source>
        <dbReference type="EMBL" id="KAJ6258612.1"/>
    </source>
</evidence>
<accession>A0AAD6IY83</accession>
<feature type="region of interest" description="Disordered" evidence="1">
    <location>
        <begin position="151"/>
        <end position="191"/>
    </location>
</feature>
<organism evidence="2 3">
    <name type="scientific">Drechslerella dactyloides</name>
    <name type="common">Nematode-trapping fungus</name>
    <name type="synonym">Arthrobotrys dactyloides</name>
    <dbReference type="NCBI Taxonomy" id="74499"/>
    <lineage>
        <taxon>Eukaryota</taxon>
        <taxon>Fungi</taxon>
        <taxon>Dikarya</taxon>
        <taxon>Ascomycota</taxon>
        <taxon>Pezizomycotina</taxon>
        <taxon>Orbiliomycetes</taxon>
        <taxon>Orbiliales</taxon>
        <taxon>Orbiliaceae</taxon>
        <taxon>Drechslerella</taxon>
    </lineage>
</organism>
<gene>
    <name evidence="2" type="ORF">Dda_6659</name>
</gene>
<dbReference type="AlphaFoldDB" id="A0AAD6IY83"/>
<feature type="region of interest" description="Disordered" evidence="1">
    <location>
        <begin position="107"/>
        <end position="133"/>
    </location>
</feature>
<keyword evidence="3" id="KW-1185">Reference proteome</keyword>
<dbReference type="Proteomes" id="UP001221413">
    <property type="component" value="Unassembled WGS sequence"/>
</dbReference>
<evidence type="ECO:0000313" key="3">
    <source>
        <dbReference type="Proteomes" id="UP001221413"/>
    </source>
</evidence>
<sequence length="191" mass="20869">MSKRGTSPHSSSPHDVMRAAVEASGFDGSSSSFQAQDIYSVLQSVSSNRRTSDPQIFGSSMFTGRLNRSSAANDEYYYYDELEEDGCWDAIEEDPYAVEFSTSRGSYASGMRREGAGSNSSRAGSSYGYWGTQTPNEIESIDSRFATLAIATSSSSRSRRSPSDSETREHKAKKTSSRAPSKASARSRPWI</sequence>
<evidence type="ECO:0000256" key="1">
    <source>
        <dbReference type="SAM" id="MobiDB-lite"/>
    </source>
</evidence>
<proteinExistence type="predicted"/>
<name>A0AAD6IY83_DREDA</name>
<feature type="compositionally biased region" description="Low complexity" evidence="1">
    <location>
        <begin position="177"/>
        <end position="191"/>
    </location>
</feature>
<dbReference type="EMBL" id="JAQGDS010000008">
    <property type="protein sequence ID" value="KAJ6258612.1"/>
    <property type="molecule type" value="Genomic_DNA"/>
</dbReference>
<reference evidence="2" key="1">
    <citation type="submission" date="2023-01" db="EMBL/GenBank/DDBJ databases">
        <title>The chitinases involved in constricting ring structure development in the nematode-trapping fungus Drechslerella dactyloides.</title>
        <authorList>
            <person name="Wang R."/>
            <person name="Zhang L."/>
            <person name="Tang P."/>
            <person name="Li S."/>
            <person name="Liang L."/>
        </authorList>
    </citation>
    <scope>NUCLEOTIDE SEQUENCE</scope>
    <source>
        <strain evidence="2">YMF1.00031</strain>
    </source>
</reference>
<protein>
    <submittedName>
        <fullName evidence="2">Uncharacterized protein</fullName>
    </submittedName>
</protein>
<comment type="caution">
    <text evidence="2">The sequence shown here is derived from an EMBL/GenBank/DDBJ whole genome shotgun (WGS) entry which is preliminary data.</text>
</comment>
<feature type="compositionally biased region" description="Low complexity" evidence="1">
    <location>
        <begin position="116"/>
        <end position="129"/>
    </location>
</feature>